<dbReference type="STRING" id="36646.A0A1V6UCJ2"/>
<accession>A0A1V6UCJ2</accession>
<keyword evidence="2" id="KW-1185">Reference proteome</keyword>
<dbReference type="EMBL" id="MDDG01000012">
    <property type="protein sequence ID" value="OQE36167.1"/>
    <property type="molecule type" value="Genomic_DNA"/>
</dbReference>
<name>A0A1V6UCJ2_9EURO</name>
<feature type="non-terminal residue" evidence="1">
    <location>
        <position position="167"/>
    </location>
</feature>
<proteinExistence type="predicted"/>
<dbReference type="AlphaFoldDB" id="A0A1V6UCJ2"/>
<comment type="caution">
    <text evidence="1">The sequence shown here is derived from an EMBL/GenBank/DDBJ whole genome shotgun (WGS) entry which is preliminary data.</text>
</comment>
<protein>
    <submittedName>
        <fullName evidence="1">Uncharacterized protein</fullName>
    </submittedName>
</protein>
<evidence type="ECO:0000313" key="2">
    <source>
        <dbReference type="Proteomes" id="UP000191500"/>
    </source>
</evidence>
<sequence>MPSELPGGDRGDFEPRNVGLSFIREGGRAYAKMNTLVYLSLTLFALVASSHSSLINRSPSVLEIEDGLPATVRVGVTLWLGDGESCTAETVTHTSTQTGNISPGATTITIVEATTKTSSGCQNPPTLDVLANGGIGLGAATASAAIVLRDYDYTETITDYTTETITS</sequence>
<organism evidence="1 2">
    <name type="scientific">Penicillium coprophilum</name>
    <dbReference type="NCBI Taxonomy" id="36646"/>
    <lineage>
        <taxon>Eukaryota</taxon>
        <taxon>Fungi</taxon>
        <taxon>Dikarya</taxon>
        <taxon>Ascomycota</taxon>
        <taxon>Pezizomycotina</taxon>
        <taxon>Eurotiomycetes</taxon>
        <taxon>Eurotiomycetidae</taxon>
        <taxon>Eurotiales</taxon>
        <taxon>Aspergillaceae</taxon>
        <taxon>Penicillium</taxon>
    </lineage>
</organism>
<evidence type="ECO:0000313" key="1">
    <source>
        <dbReference type="EMBL" id="OQE36167.1"/>
    </source>
</evidence>
<reference evidence="2" key="1">
    <citation type="journal article" date="2017" name="Nat. Microbiol.">
        <title>Global analysis of biosynthetic gene clusters reveals vast potential of secondary metabolite production in Penicillium species.</title>
        <authorList>
            <person name="Nielsen J.C."/>
            <person name="Grijseels S."/>
            <person name="Prigent S."/>
            <person name="Ji B."/>
            <person name="Dainat J."/>
            <person name="Nielsen K.F."/>
            <person name="Frisvad J.C."/>
            <person name="Workman M."/>
            <person name="Nielsen J."/>
        </authorList>
    </citation>
    <scope>NUCLEOTIDE SEQUENCE [LARGE SCALE GENOMIC DNA]</scope>
    <source>
        <strain evidence="2">IBT 31321</strain>
    </source>
</reference>
<dbReference type="Proteomes" id="UP000191500">
    <property type="component" value="Unassembled WGS sequence"/>
</dbReference>
<gene>
    <name evidence="1" type="ORF">PENCOP_c012G03658</name>
</gene>